<dbReference type="AlphaFoldDB" id="A0A397PCC7"/>
<comment type="caution">
    <text evidence="14">The sequence shown here is derived from an EMBL/GenBank/DDBJ whole genome shotgun (WGS) entry which is preliminary data.</text>
</comment>
<evidence type="ECO:0000256" key="10">
    <source>
        <dbReference type="ARBA" id="ARBA00023065"/>
    </source>
</evidence>
<evidence type="ECO:0000256" key="8">
    <source>
        <dbReference type="ARBA" id="ARBA00022842"/>
    </source>
</evidence>
<evidence type="ECO:0000256" key="9">
    <source>
        <dbReference type="ARBA" id="ARBA00022989"/>
    </source>
</evidence>
<keyword evidence="4" id="KW-0813">Transport</keyword>
<dbReference type="PANTHER" id="PTHR47685">
    <property type="entry name" value="MAGNESIUM TRANSPORT PROTEIN CORA"/>
    <property type="match status" value="1"/>
</dbReference>
<evidence type="ECO:0000313" key="15">
    <source>
        <dbReference type="Proteomes" id="UP000266568"/>
    </source>
</evidence>
<dbReference type="GO" id="GO:0015095">
    <property type="term" value="F:magnesium ion transmembrane transporter activity"/>
    <property type="evidence" value="ECO:0007669"/>
    <property type="project" value="TreeGrafter"/>
</dbReference>
<evidence type="ECO:0000256" key="13">
    <source>
        <dbReference type="SAM" id="Phobius"/>
    </source>
</evidence>
<gene>
    <name evidence="14" type="ORF">DFR49_1230</name>
</gene>
<evidence type="ECO:0000256" key="2">
    <source>
        <dbReference type="ARBA" id="ARBA00009765"/>
    </source>
</evidence>
<dbReference type="Pfam" id="PF01544">
    <property type="entry name" value="CorA"/>
    <property type="match status" value="1"/>
</dbReference>
<dbReference type="GO" id="GO:0005886">
    <property type="term" value="C:plasma membrane"/>
    <property type="evidence" value="ECO:0007669"/>
    <property type="project" value="UniProtKB-SubCell"/>
</dbReference>
<evidence type="ECO:0000256" key="7">
    <source>
        <dbReference type="ARBA" id="ARBA00022692"/>
    </source>
</evidence>
<evidence type="ECO:0000313" key="14">
    <source>
        <dbReference type="EMBL" id="RIA46682.1"/>
    </source>
</evidence>
<evidence type="ECO:0000256" key="12">
    <source>
        <dbReference type="ARBA" id="ARBA00034269"/>
    </source>
</evidence>
<evidence type="ECO:0000256" key="11">
    <source>
        <dbReference type="ARBA" id="ARBA00023136"/>
    </source>
</evidence>
<keyword evidence="8" id="KW-0460">Magnesium</keyword>
<feature type="transmembrane region" description="Helical" evidence="13">
    <location>
        <begin position="290"/>
        <end position="310"/>
    </location>
</feature>
<evidence type="ECO:0000256" key="6">
    <source>
        <dbReference type="ARBA" id="ARBA00022519"/>
    </source>
</evidence>
<feature type="transmembrane region" description="Helical" evidence="13">
    <location>
        <begin position="258"/>
        <end position="278"/>
    </location>
</feature>
<reference evidence="14 15" key="1">
    <citation type="submission" date="2018-08" db="EMBL/GenBank/DDBJ databases">
        <title>Genomic Encyclopedia of Type Strains, Phase IV (KMG-IV): sequencing the most valuable type-strain genomes for metagenomic binning, comparative biology and taxonomic classification.</title>
        <authorList>
            <person name="Goeker M."/>
        </authorList>
    </citation>
    <scope>NUCLEOTIDE SEQUENCE [LARGE SCALE GENOMIC DNA]</scope>
    <source>
        <strain evidence="14 15">DSM 25527</strain>
    </source>
</reference>
<protein>
    <recommendedName>
        <fullName evidence="3">Magnesium transport protein CorA</fullName>
    </recommendedName>
</protein>
<evidence type="ECO:0000256" key="5">
    <source>
        <dbReference type="ARBA" id="ARBA00022475"/>
    </source>
</evidence>
<keyword evidence="15" id="KW-1185">Reference proteome</keyword>
<accession>A0A397PCC7</accession>
<dbReference type="CDD" id="cd12837">
    <property type="entry name" value="EcCorA-like_u1"/>
    <property type="match status" value="1"/>
</dbReference>
<keyword evidence="6" id="KW-0997">Cell inner membrane</keyword>
<comment type="subcellular location">
    <subcellularLocation>
        <location evidence="1">Cell inner membrane</location>
        <topology evidence="1">Multi-pass membrane protein</topology>
    </subcellularLocation>
</comment>
<dbReference type="InterPro" id="IPR050829">
    <property type="entry name" value="CorA_MIT"/>
</dbReference>
<keyword evidence="5" id="KW-1003">Cell membrane</keyword>
<dbReference type="PANTHER" id="PTHR47685:SF1">
    <property type="entry name" value="MAGNESIUM TRANSPORT PROTEIN CORA"/>
    <property type="match status" value="1"/>
</dbReference>
<dbReference type="InterPro" id="IPR002523">
    <property type="entry name" value="MgTranspt_CorA/ZnTranspt_ZntB"/>
</dbReference>
<keyword evidence="10" id="KW-0406">Ion transport</keyword>
<keyword evidence="9 13" id="KW-1133">Transmembrane helix</keyword>
<dbReference type="InterPro" id="IPR045861">
    <property type="entry name" value="CorA_cytoplasmic_dom"/>
</dbReference>
<dbReference type="Proteomes" id="UP000266568">
    <property type="component" value="Unassembled WGS sequence"/>
</dbReference>
<sequence length="316" mass="35523">MLKSFPPQPGSDSLPPKCRWIDLIDPSDSEIAIVRERFGIEVPTLEDLTRINASSRLRACGDTLLMSAPLISGTDTDRWQIAPVGFILAPTVCITVRFVTLNAFDVVAKGIADDPDIAPAEIFIRLLEEIVDRAADHLERASGVVNDTSQSIFFDEPKRRQLSKNTARFREAMRTIGQVSDHVSRVRYAFLSIGRMATFVMDRCTPKIEGDLRDRLDGIRDDIKSLDEYEVSLSERIQLLQDAATGFISIEQNDVVKVLTVVSVAGVPPVLVVGIYGMNFRYMPELGWHWGYPFALVLCLVSVIVPLLWFKWRDWI</sequence>
<dbReference type="SUPFAM" id="SSF143865">
    <property type="entry name" value="CorA soluble domain-like"/>
    <property type="match status" value="1"/>
</dbReference>
<dbReference type="SUPFAM" id="SSF144083">
    <property type="entry name" value="Magnesium transport protein CorA, transmembrane region"/>
    <property type="match status" value="1"/>
</dbReference>
<dbReference type="OrthoDB" id="9803416at2"/>
<evidence type="ECO:0000256" key="3">
    <source>
        <dbReference type="ARBA" id="ARBA00019439"/>
    </source>
</evidence>
<name>A0A397PCC7_9SPHN</name>
<organism evidence="14 15">
    <name type="scientific">Hephaestia caeni</name>
    <dbReference type="NCBI Taxonomy" id="645617"/>
    <lineage>
        <taxon>Bacteria</taxon>
        <taxon>Pseudomonadati</taxon>
        <taxon>Pseudomonadota</taxon>
        <taxon>Alphaproteobacteria</taxon>
        <taxon>Sphingomonadales</taxon>
        <taxon>Sphingomonadaceae</taxon>
        <taxon>Hephaestia</taxon>
    </lineage>
</organism>
<dbReference type="GO" id="GO:0015087">
    <property type="term" value="F:cobalt ion transmembrane transporter activity"/>
    <property type="evidence" value="ECO:0007669"/>
    <property type="project" value="TreeGrafter"/>
</dbReference>
<proteinExistence type="inferred from homology"/>
<dbReference type="InterPro" id="IPR045863">
    <property type="entry name" value="CorA_TM1_TM2"/>
</dbReference>
<keyword evidence="11 13" id="KW-0472">Membrane</keyword>
<dbReference type="GO" id="GO:0015099">
    <property type="term" value="F:nickel cation transmembrane transporter activity"/>
    <property type="evidence" value="ECO:0007669"/>
    <property type="project" value="TreeGrafter"/>
</dbReference>
<dbReference type="Gene3D" id="1.20.58.340">
    <property type="entry name" value="Magnesium transport protein CorA, transmembrane region"/>
    <property type="match status" value="2"/>
</dbReference>
<evidence type="ECO:0000256" key="4">
    <source>
        <dbReference type="ARBA" id="ARBA00022448"/>
    </source>
</evidence>
<dbReference type="FunFam" id="1.20.58.340:FF:000001">
    <property type="entry name" value="Magnesium transport protein CorA"/>
    <property type="match status" value="1"/>
</dbReference>
<comment type="similarity">
    <text evidence="2">Belongs to the CorA metal ion transporter (MIT) (TC 1.A.35) family.</text>
</comment>
<evidence type="ECO:0000256" key="1">
    <source>
        <dbReference type="ARBA" id="ARBA00004429"/>
    </source>
</evidence>
<dbReference type="RefSeq" id="WP_119034761.1">
    <property type="nucleotide sequence ID" value="NZ_QXDC01000002.1"/>
</dbReference>
<dbReference type="EMBL" id="QXDC01000002">
    <property type="protein sequence ID" value="RIA46682.1"/>
    <property type="molecule type" value="Genomic_DNA"/>
</dbReference>
<keyword evidence="7 13" id="KW-0812">Transmembrane</keyword>
<dbReference type="Gene3D" id="3.30.460.20">
    <property type="entry name" value="CorA soluble domain-like"/>
    <property type="match status" value="1"/>
</dbReference>
<comment type="catalytic activity">
    <reaction evidence="12">
        <text>Mg(2+)(in) = Mg(2+)(out)</text>
        <dbReference type="Rhea" id="RHEA:29827"/>
        <dbReference type="ChEBI" id="CHEBI:18420"/>
    </reaction>
</comment>